<organism evidence="3">
    <name type="scientific">viral metagenome</name>
    <dbReference type="NCBI Taxonomy" id="1070528"/>
    <lineage>
        <taxon>unclassified sequences</taxon>
        <taxon>metagenomes</taxon>
        <taxon>organismal metagenomes</taxon>
    </lineage>
</organism>
<dbReference type="Pfam" id="PF19835">
    <property type="entry name" value="SegE_GIY-YIG"/>
    <property type="match status" value="1"/>
</dbReference>
<accession>A0A6C0ID26</accession>
<evidence type="ECO:0000259" key="2">
    <source>
        <dbReference type="SMART" id="SM00465"/>
    </source>
</evidence>
<dbReference type="EMBL" id="MN740153">
    <property type="protein sequence ID" value="QHT90337.1"/>
    <property type="molecule type" value="Genomic_DNA"/>
</dbReference>
<dbReference type="InterPro" id="IPR045566">
    <property type="entry name" value="SegE-like_GIY-YIG"/>
</dbReference>
<evidence type="ECO:0000256" key="1">
    <source>
        <dbReference type="SAM" id="MobiDB-lite"/>
    </source>
</evidence>
<reference evidence="3" key="1">
    <citation type="journal article" date="2020" name="Nature">
        <title>Giant virus diversity and host interactions through global metagenomics.</title>
        <authorList>
            <person name="Schulz F."/>
            <person name="Roux S."/>
            <person name="Paez-Espino D."/>
            <person name="Jungbluth S."/>
            <person name="Walsh D.A."/>
            <person name="Denef V.J."/>
            <person name="McMahon K.D."/>
            <person name="Konstantinidis K.T."/>
            <person name="Eloe-Fadrosh E.A."/>
            <person name="Kyrpides N.C."/>
            <person name="Woyke T."/>
        </authorList>
    </citation>
    <scope>NUCLEOTIDE SEQUENCE</scope>
    <source>
        <strain evidence="3">GVMAG-M-3300023184-68</strain>
    </source>
</reference>
<dbReference type="AlphaFoldDB" id="A0A6C0ID26"/>
<dbReference type="InterPro" id="IPR000305">
    <property type="entry name" value="GIY-YIG_endonuc"/>
</dbReference>
<proteinExistence type="predicted"/>
<dbReference type="InterPro" id="IPR035901">
    <property type="entry name" value="GIY-YIG_endonuc_sf"/>
</dbReference>
<evidence type="ECO:0000313" key="3">
    <source>
        <dbReference type="EMBL" id="QHT90337.1"/>
    </source>
</evidence>
<protein>
    <recommendedName>
        <fullName evidence="2">GIY-YIG domain-containing protein</fullName>
    </recommendedName>
</protein>
<dbReference type="Gene3D" id="3.40.1440.10">
    <property type="entry name" value="GIY-YIG endonuclease"/>
    <property type="match status" value="1"/>
</dbReference>
<feature type="domain" description="GIY-YIG" evidence="2">
    <location>
        <begin position="14"/>
        <end position="120"/>
    </location>
</feature>
<dbReference type="SMART" id="SM00465">
    <property type="entry name" value="GIYc"/>
    <property type="match status" value="1"/>
</dbReference>
<sequence>MLEIYNKDEFHKVVGEIYKITNTVNNKCYIGQTRSHRLNHDKYRPFGYLGRFKQHISSARSNTTDHCSYLNASLRKYGSEKFTCELIQTCNIDELDTYECMNIINHSSKYPNGYNLTNGGQKAGSKHGTKIVFHEPNPVQYDREKLSLKKSDYTKNLISERVKFAKKDVTHREMQMKHTQNQHQKQKFDRYRHVTVDINNFEQYIYVQRNNIENYEFICVKIQGIISRFVGKYETILETKKRAIQFINDLIQWQHDQIAGNSLETSQTTLLLETTDRGTRVMTDPNGKTGEVLDNPQPSP</sequence>
<name>A0A6C0ID26_9ZZZZ</name>
<feature type="region of interest" description="Disordered" evidence="1">
    <location>
        <begin position="279"/>
        <end position="300"/>
    </location>
</feature>
<dbReference type="SUPFAM" id="SSF82771">
    <property type="entry name" value="GIY-YIG endonuclease"/>
    <property type="match status" value="1"/>
</dbReference>